<comment type="caution">
    <text evidence="13">The sequence shown here is derived from an EMBL/GenBank/DDBJ whole genome shotgun (WGS) entry which is preliminary data.</text>
</comment>
<keyword evidence="8" id="KW-0804">Transcription</keyword>
<keyword evidence="4 10" id="KW-0597">Phosphoprotein</keyword>
<dbReference type="Gene3D" id="3.40.50.2300">
    <property type="match status" value="1"/>
</dbReference>
<dbReference type="Gene3D" id="1.10.10.60">
    <property type="entry name" value="Homeodomain-like"/>
    <property type="match status" value="2"/>
</dbReference>
<dbReference type="GO" id="GO:0003700">
    <property type="term" value="F:DNA-binding transcription factor activity"/>
    <property type="evidence" value="ECO:0007669"/>
    <property type="project" value="InterPro"/>
</dbReference>
<gene>
    <name evidence="13" type="ORF">C7383_10793</name>
</gene>
<dbReference type="CDD" id="cd17536">
    <property type="entry name" value="REC_YesN-like"/>
    <property type="match status" value="1"/>
</dbReference>
<keyword evidence="3" id="KW-0963">Cytoplasm</keyword>
<dbReference type="SMART" id="SM00448">
    <property type="entry name" value="REC"/>
    <property type="match status" value="1"/>
</dbReference>
<evidence type="ECO:0000256" key="7">
    <source>
        <dbReference type="ARBA" id="ARBA00023125"/>
    </source>
</evidence>
<dbReference type="PANTHER" id="PTHR42713">
    <property type="entry name" value="HISTIDINE KINASE-RELATED"/>
    <property type="match status" value="1"/>
</dbReference>
<dbReference type="PROSITE" id="PS50110">
    <property type="entry name" value="RESPONSE_REGULATORY"/>
    <property type="match status" value="1"/>
</dbReference>
<dbReference type="Pfam" id="PF12833">
    <property type="entry name" value="HTH_18"/>
    <property type="match status" value="1"/>
</dbReference>
<dbReference type="InterPro" id="IPR051552">
    <property type="entry name" value="HptR"/>
</dbReference>
<evidence type="ECO:0000256" key="10">
    <source>
        <dbReference type="PROSITE-ProRule" id="PRU00169"/>
    </source>
</evidence>
<dbReference type="SMART" id="SM00342">
    <property type="entry name" value="HTH_ARAC"/>
    <property type="match status" value="1"/>
</dbReference>
<reference evidence="13 14" key="1">
    <citation type="submission" date="2018-05" db="EMBL/GenBank/DDBJ databases">
        <authorList>
            <person name="Goeker M."/>
            <person name="Huntemann M."/>
            <person name="Clum A."/>
            <person name="Pillay M."/>
            <person name="Palaniappan K."/>
            <person name="Varghese N."/>
            <person name="Mikhailova N."/>
            <person name="Stamatis D."/>
            <person name="Reddy T."/>
            <person name="Daum C."/>
            <person name="Shapiro N."/>
            <person name="Ivanova N."/>
            <person name="Kyrpides N."/>
            <person name="Woyke T."/>
        </authorList>
    </citation>
    <scope>NUCLEOTIDE SEQUENCE [LARGE SCALE GENOMIC DNA]</scope>
    <source>
        <strain evidence="13 14">DSM 26524</strain>
    </source>
</reference>
<feature type="domain" description="HTH araC/xylS-type" evidence="11">
    <location>
        <begin position="421"/>
        <end position="520"/>
    </location>
</feature>
<sequence length="526" mass="62203">MYQLIIVEDEKAIAQGIANSNPWHEWGFEVAGVCYNGEEAVEFIKEHPVDLVLSDIRMPKMDGVALMQHLNRYHPEIKIIILSGYNDFEYLQTAIRSGVTEYLLKPTDVDEFAELFQKVKQALDQRDQEREMKEKAEFTRRCNSLLRGYGYDEEAEEQEFYQAQADLIGVMVINLSGEDIREKKKYHKGQMAALEELNRLKGEEAIFGQFILNYEEKITGILRIDEDCGEDSIRDFARRLADKVQDSTGFELNCGISSFYPDFRMLPQCYEQAKCSAYQRIFLEEKQRVIFYRQIQESEFDYYQFAFDEEKILKYILNQERGNLALEIQNTFSYFRNHMVENYDYINQMSLEILFYVSRKLLKYNVRAEKLMKEHGCTYTDVFEREKLEEKEAFLLFVFDMFMEECQAQYSSSTKTRDLAESIRGIVDREYMVNGISLDYVAEKVRKSTAYISKIFKNEFECNFSTYITEKRLNHSLELLQDPSRKVYEISQDIGWADVSNYIKVFKKKYGVSPDEYRRLLPNRQV</sequence>
<evidence type="ECO:0000256" key="2">
    <source>
        <dbReference type="ARBA" id="ARBA00018672"/>
    </source>
</evidence>
<dbReference type="SUPFAM" id="SSF52172">
    <property type="entry name" value="CheY-like"/>
    <property type="match status" value="1"/>
</dbReference>
<feature type="modified residue" description="4-aspartylphosphate" evidence="10">
    <location>
        <position position="55"/>
    </location>
</feature>
<dbReference type="SUPFAM" id="SSF46689">
    <property type="entry name" value="Homeodomain-like"/>
    <property type="match status" value="1"/>
</dbReference>
<name>A0AB73T323_9FIRM</name>
<dbReference type="InterPro" id="IPR011006">
    <property type="entry name" value="CheY-like_superfamily"/>
</dbReference>
<dbReference type="Pfam" id="PF00072">
    <property type="entry name" value="Response_reg"/>
    <property type="match status" value="1"/>
</dbReference>
<dbReference type="InterPro" id="IPR009057">
    <property type="entry name" value="Homeodomain-like_sf"/>
</dbReference>
<proteinExistence type="predicted"/>
<dbReference type="AlphaFoldDB" id="A0AB73T323"/>
<dbReference type="EMBL" id="QGGY01000007">
    <property type="protein sequence ID" value="PWJ75086.1"/>
    <property type="molecule type" value="Genomic_DNA"/>
</dbReference>
<keyword evidence="6" id="KW-0805">Transcription regulation</keyword>
<evidence type="ECO:0000256" key="6">
    <source>
        <dbReference type="ARBA" id="ARBA00023015"/>
    </source>
</evidence>
<evidence type="ECO:0000256" key="5">
    <source>
        <dbReference type="ARBA" id="ARBA00023012"/>
    </source>
</evidence>
<dbReference type="InterPro" id="IPR001789">
    <property type="entry name" value="Sig_transdc_resp-reg_receiver"/>
</dbReference>
<dbReference type="PROSITE" id="PS01124">
    <property type="entry name" value="HTH_ARAC_FAMILY_2"/>
    <property type="match status" value="1"/>
</dbReference>
<evidence type="ECO:0000256" key="9">
    <source>
        <dbReference type="ARBA" id="ARBA00024867"/>
    </source>
</evidence>
<evidence type="ECO:0000256" key="3">
    <source>
        <dbReference type="ARBA" id="ARBA00022490"/>
    </source>
</evidence>
<dbReference type="InterPro" id="IPR018060">
    <property type="entry name" value="HTH_AraC"/>
</dbReference>
<dbReference type="GO" id="GO:0043565">
    <property type="term" value="F:sequence-specific DNA binding"/>
    <property type="evidence" value="ECO:0007669"/>
    <property type="project" value="InterPro"/>
</dbReference>
<evidence type="ECO:0000259" key="11">
    <source>
        <dbReference type="PROSITE" id="PS01124"/>
    </source>
</evidence>
<dbReference type="RefSeq" id="WP_109626849.1">
    <property type="nucleotide sequence ID" value="NZ_JANKBI010000007.1"/>
</dbReference>
<evidence type="ECO:0000256" key="1">
    <source>
        <dbReference type="ARBA" id="ARBA00004496"/>
    </source>
</evidence>
<keyword evidence="14" id="KW-1185">Reference proteome</keyword>
<evidence type="ECO:0000313" key="14">
    <source>
        <dbReference type="Proteomes" id="UP000245412"/>
    </source>
</evidence>
<keyword evidence="7" id="KW-0238">DNA-binding</keyword>
<keyword evidence="5" id="KW-0902">Two-component regulatory system</keyword>
<dbReference type="GO" id="GO:0000160">
    <property type="term" value="P:phosphorelay signal transduction system"/>
    <property type="evidence" value="ECO:0007669"/>
    <property type="project" value="UniProtKB-KW"/>
</dbReference>
<evidence type="ECO:0000256" key="8">
    <source>
        <dbReference type="ARBA" id="ARBA00023163"/>
    </source>
</evidence>
<dbReference type="Proteomes" id="UP000245412">
    <property type="component" value="Unassembled WGS sequence"/>
</dbReference>
<evidence type="ECO:0000259" key="12">
    <source>
        <dbReference type="PROSITE" id="PS50110"/>
    </source>
</evidence>
<feature type="domain" description="Response regulatory" evidence="12">
    <location>
        <begin position="3"/>
        <end position="120"/>
    </location>
</feature>
<dbReference type="PANTHER" id="PTHR42713:SF3">
    <property type="entry name" value="TRANSCRIPTIONAL REGULATORY PROTEIN HPTR"/>
    <property type="match status" value="1"/>
</dbReference>
<protein>
    <recommendedName>
        <fullName evidence="2">Stage 0 sporulation protein A homolog</fullName>
    </recommendedName>
</protein>
<comment type="subcellular location">
    <subcellularLocation>
        <location evidence="1">Cytoplasm</location>
    </subcellularLocation>
</comment>
<comment type="function">
    <text evidence="9">May play the central regulatory role in sporulation. It may be an element of the effector pathway responsible for the activation of sporulation genes in response to nutritional stress. Spo0A may act in concert with spo0H (a sigma factor) to control the expression of some genes that are critical to the sporulation process.</text>
</comment>
<evidence type="ECO:0000256" key="4">
    <source>
        <dbReference type="ARBA" id="ARBA00022553"/>
    </source>
</evidence>
<organism evidence="13 14">
    <name type="scientific">Murimonas intestini</name>
    <dbReference type="NCBI Taxonomy" id="1337051"/>
    <lineage>
        <taxon>Bacteria</taxon>
        <taxon>Bacillati</taxon>
        <taxon>Bacillota</taxon>
        <taxon>Clostridia</taxon>
        <taxon>Lachnospirales</taxon>
        <taxon>Lachnospiraceae</taxon>
        <taxon>Murimonas</taxon>
    </lineage>
</organism>
<evidence type="ECO:0000313" key="13">
    <source>
        <dbReference type="EMBL" id="PWJ75086.1"/>
    </source>
</evidence>
<dbReference type="GO" id="GO:0005737">
    <property type="term" value="C:cytoplasm"/>
    <property type="evidence" value="ECO:0007669"/>
    <property type="project" value="UniProtKB-SubCell"/>
</dbReference>
<accession>A0AB73T323</accession>